<gene>
    <name evidence="1" type="ORF">GCM10011389_40790</name>
</gene>
<keyword evidence="2" id="KW-1185">Reference proteome</keyword>
<evidence type="ECO:0000313" key="1">
    <source>
        <dbReference type="EMBL" id="GGD29073.1"/>
    </source>
</evidence>
<proteinExistence type="predicted"/>
<reference evidence="2" key="1">
    <citation type="journal article" date="2019" name="Int. J. Syst. Evol. Microbiol.">
        <title>The Global Catalogue of Microorganisms (GCM) 10K type strain sequencing project: providing services to taxonomists for standard genome sequencing and annotation.</title>
        <authorList>
            <consortium name="The Broad Institute Genomics Platform"/>
            <consortium name="The Broad Institute Genome Sequencing Center for Infectious Disease"/>
            <person name="Wu L."/>
            <person name="Ma J."/>
        </authorList>
    </citation>
    <scope>NUCLEOTIDE SEQUENCE [LARGE SCALE GENOMIC DNA]</scope>
    <source>
        <strain evidence="2">CGMCC 1.15353</strain>
    </source>
</reference>
<name>A0ABQ1QKD6_9BACI</name>
<dbReference type="Proteomes" id="UP000642571">
    <property type="component" value="Unassembled WGS sequence"/>
</dbReference>
<dbReference type="EMBL" id="BMIN01000029">
    <property type="protein sequence ID" value="GGD29073.1"/>
    <property type="molecule type" value="Genomic_DNA"/>
</dbReference>
<organism evidence="1 2">
    <name type="scientific">Pontibacillus salipaludis</name>
    <dbReference type="NCBI Taxonomy" id="1697394"/>
    <lineage>
        <taxon>Bacteria</taxon>
        <taxon>Bacillati</taxon>
        <taxon>Bacillota</taxon>
        <taxon>Bacilli</taxon>
        <taxon>Bacillales</taxon>
        <taxon>Bacillaceae</taxon>
        <taxon>Pontibacillus</taxon>
    </lineage>
</organism>
<sequence>MFFKKKTIQCSSCNKEIQGGDEFYLRMRYPYYEGSVRIKKFIEVEGVATCLECVKKSSS</sequence>
<evidence type="ECO:0000313" key="2">
    <source>
        <dbReference type="Proteomes" id="UP000642571"/>
    </source>
</evidence>
<protein>
    <recommendedName>
        <fullName evidence="3">Fe3+ hydroxamate ABC transporter substrate-binding protein</fullName>
    </recommendedName>
</protein>
<dbReference type="RefSeq" id="WP_188656170.1">
    <property type="nucleotide sequence ID" value="NZ_BMIN01000029.1"/>
</dbReference>
<accession>A0ABQ1QKD6</accession>
<evidence type="ECO:0008006" key="3">
    <source>
        <dbReference type="Google" id="ProtNLM"/>
    </source>
</evidence>
<comment type="caution">
    <text evidence="1">The sequence shown here is derived from an EMBL/GenBank/DDBJ whole genome shotgun (WGS) entry which is preliminary data.</text>
</comment>